<dbReference type="EMBL" id="JAYMYQ010000001">
    <property type="protein sequence ID" value="KAK7358804.1"/>
    <property type="molecule type" value="Genomic_DNA"/>
</dbReference>
<dbReference type="PANTHER" id="PTHR47990">
    <property type="entry name" value="2-OXOGLUTARATE (2OG) AND FE(II)-DEPENDENT OXYGENASE SUPERFAMILY PROTEIN-RELATED"/>
    <property type="match status" value="1"/>
</dbReference>
<comment type="cofactor">
    <cofactor evidence="1">
        <name>L-ascorbate</name>
        <dbReference type="ChEBI" id="CHEBI:38290"/>
    </cofactor>
</comment>
<dbReference type="InterPro" id="IPR050231">
    <property type="entry name" value="Iron_ascorbate_oxido_reductase"/>
</dbReference>
<proteinExistence type="inferred from homology"/>
<dbReference type="InterPro" id="IPR027443">
    <property type="entry name" value="IPNS-like_sf"/>
</dbReference>
<comment type="pathway">
    <text evidence="2">Hormone biosynthesis.</text>
</comment>
<gene>
    <name evidence="11" type="ORF">VNO77_00743</name>
</gene>
<evidence type="ECO:0000256" key="4">
    <source>
        <dbReference type="ARBA" id="ARBA00023002"/>
    </source>
</evidence>
<feature type="domain" description="Fe2OG dioxygenase" evidence="10">
    <location>
        <begin position="206"/>
        <end position="308"/>
    </location>
</feature>
<dbReference type="InterPro" id="IPR044861">
    <property type="entry name" value="IPNS-like_FE2OG_OXY"/>
</dbReference>
<organism evidence="11 12">
    <name type="scientific">Canavalia gladiata</name>
    <name type="common">Sword bean</name>
    <name type="synonym">Dolichos gladiatus</name>
    <dbReference type="NCBI Taxonomy" id="3824"/>
    <lineage>
        <taxon>Eukaryota</taxon>
        <taxon>Viridiplantae</taxon>
        <taxon>Streptophyta</taxon>
        <taxon>Embryophyta</taxon>
        <taxon>Tracheophyta</taxon>
        <taxon>Spermatophyta</taxon>
        <taxon>Magnoliopsida</taxon>
        <taxon>eudicotyledons</taxon>
        <taxon>Gunneridae</taxon>
        <taxon>Pentapetalae</taxon>
        <taxon>rosids</taxon>
        <taxon>fabids</taxon>
        <taxon>Fabales</taxon>
        <taxon>Fabaceae</taxon>
        <taxon>Papilionoideae</taxon>
        <taxon>50 kb inversion clade</taxon>
        <taxon>NPAAA clade</taxon>
        <taxon>indigoferoid/millettioid clade</taxon>
        <taxon>Phaseoleae</taxon>
        <taxon>Canavalia</taxon>
    </lineage>
</organism>
<evidence type="ECO:0000313" key="11">
    <source>
        <dbReference type="EMBL" id="KAK7358804.1"/>
    </source>
</evidence>
<reference evidence="11 12" key="1">
    <citation type="submission" date="2024-01" db="EMBL/GenBank/DDBJ databases">
        <title>The genomes of 5 underutilized Papilionoideae crops provide insights into root nodulation and disease resistanc.</title>
        <authorList>
            <person name="Jiang F."/>
        </authorList>
    </citation>
    <scope>NUCLEOTIDE SEQUENCE [LARGE SCALE GENOMIC DNA]</scope>
    <source>
        <strain evidence="11">LVBAO_FW01</strain>
        <tissue evidence="11">Leaves</tissue>
    </source>
</reference>
<dbReference type="PROSITE" id="PS51471">
    <property type="entry name" value="FE2OG_OXY"/>
    <property type="match status" value="1"/>
</dbReference>
<evidence type="ECO:0000256" key="6">
    <source>
        <dbReference type="ARBA" id="ARBA00037909"/>
    </source>
</evidence>
<evidence type="ECO:0000256" key="5">
    <source>
        <dbReference type="ARBA" id="ARBA00023004"/>
    </source>
</evidence>
<accession>A0AAN9R5L7</accession>
<dbReference type="AlphaFoldDB" id="A0AAN9R5L7"/>
<keyword evidence="3 9" id="KW-0479">Metal-binding</keyword>
<evidence type="ECO:0000256" key="7">
    <source>
        <dbReference type="ARBA" id="ARBA00043997"/>
    </source>
</evidence>
<dbReference type="SUPFAM" id="SSF51197">
    <property type="entry name" value="Clavaminate synthase-like"/>
    <property type="match status" value="1"/>
</dbReference>
<evidence type="ECO:0000256" key="8">
    <source>
        <dbReference type="ARBA" id="ARBA00050508"/>
    </source>
</evidence>
<dbReference type="InterPro" id="IPR005123">
    <property type="entry name" value="Oxoglu/Fe-dep_dioxygenase_dom"/>
</dbReference>
<comment type="caution">
    <text evidence="11">The sequence shown here is derived from an EMBL/GenBank/DDBJ whole genome shotgun (WGS) entry which is preliminary data.</text>
</comment>
<comment type="similarity">
    <text evidence="7">Belongs to the iron/ascorbate-dependent oxidoreductase family. GA20OX subfamily.</text>
</comment>
<keyword evidence="12" id="KW-1185">Reference proteome</keyword>
<sequence>MASGTATVMPSVKGFDFTVLQKENEIPKQFVWSEKDLVKSSFEKLDTPLIDLKAIKGDETAMASAAQLVRNACMKHGFFEVINHGVDPDLIAATYQEFDSIFKLPLNNKVKGKKNQWGYSCGLAERFSSSLPWKEIVTYPYHYVHQSQSQVLDFLNSVFGEDLPHIGSVNQRYCEAMKKVSMDILELLAISLGADRSHFQRYFEDCEAIMRGNSYPPCKDFNLTFGVGPHCDPTSLTILNQDQVGGLEVFVDDKWFSVPPRPETPGAFVINIGDTFTALSNGLYKSCLHRVLVNEDVERKSLTFFLNPKSDKTVKPPKNLFESEEKRKYPDFTWSDLYHFTQKRRRADADTLPCFVESLLASKSSNI</sequence>
<keyword evidence="4 9" id="KW-0560">Oxidoreductase</keyword>
<dbReference type="Proteomes" id="UP001367508">
    <property type="component" value="Unassembled WGS sequence"/>
</dbReference>
<comment type="pathway">
    <text evidence="6">Plant hormone biosynthesis; gibberellin biosynthesis.</text>
</comment>
<dbReference type="Pfam" id="PF14226">
    <property type="entry name" value="DIOX_N"/>
    <property type="match status" value="1"/>
</dbReference>
<dbReference type="FunFam" id="2.60.120.330:FF:000003">
    <property type="entry name" value="Gibberellin 20 oxidase 2"/>
    <property type="match status" value="1"/>
</dbReference>
<evidence type="ECO:0000256" key="1">
    <source>
        <dbReference type="ARBA" id="ARBA00001961"/>
    </source>
</evidence>
<dbReference type="GO" id="GO:0009686">
    <property type="term" value="P:gibberellin biosynthetic process"/>
    <property type="evidence" value="ECO:0007669"/>
    <property type="project" value="UniProtKB-ARBA"/>
</dbReference>
<protein>
    <recommendedName>
        <fullName evidence="10">Fe2OG dioxygenase domain-containing protein</fullName>
    </recommendedName>
</protein>
<evidence type="ECO:0000256" key="3">
    <source>
        <dbReference type="ARBA" id="ARBA00022723"/>
    </source>
</evidence>
<evidence type="ECO:0000256" key="9">
    <source>
        <dbReference type="RuleBase" id="RU003682"/>
    </source>
</evidence>
<dbReference type="Pfam" id="PF03171">
    <property type="entry name" value="2OG-FeII_Oxy"/>
    <property type="match status" value="1"/>
</dbReference>
<comment type="catalytic activity">
    <reaction evidence="8">
        <text>gibberellin A12 + 2 2-oxoglutarate + 3 O2 + H(+) = gibberellin A9 + 2 succinate + 3 CO2 + 2 H2O</text>
        <dbReference type="Rhea" id="RHEA:60772"/>
        <dbReference type="ChEBI" id="CHEBI:15377"/>
        <dbReference type="ChEBI" id="CHEBI:15378"/>
        <dbReference type="ChEBI" id="CHEBI:15379"/>
        <dbReference type="ChEBI" id="CHEBI:16526"/>
        <dbReference type="ChEBI" id="CHEBI:16810"/>
        <dbReference type="ChEBI" id="CHEBI:30031"/>
        <dbReference type="ChEBI" id="CHEBI:58627"/>
        <dbReference type="ChEBI" id="CHEBI:73255"/>
    </reaction>
    <physiologicalReaction direction="left-to-right" evidence="8">
        <dbReference type="Rhea" id="RHEA:60773"/>
    </physiologicalReaction>
</comment>
<evidence type="ECO:0000259" key="10">
    <source>
        <dbReference type="PROSITE" id="PS51471"/>
    </source>
</evidence>
<dbReference type="PRINTS" id="PR00682">
    <property type="entry name" value="IPNSYNTHASE"/>
</dbReference>
<dbReference type="InterPro" id="IPR026992">
    <property type="entry name" value="DIOX_N"/>
</dbReference>
<evidence type="ECO:0000256" key="2">
    <source>
        <dbReference type="ARBA" id="ARBA00004972"/>
    </source>
</evidence>
<evidence type="ECO:0000313" key="12">
    <source>
        <dbReference type="Proteomes" id="UP001367508"/>
    </source>
</evidence>
<dbReference type="Gene3D" id="2.60.120.330">
    <property type="entry name" value="B-lactam Antibiotic, Isopenicillin N Synthase, Chain"/>
    <property type="match status" value="1"/>
</dbReference>
<dbReference type="GO" id="GO:0045544">
    <property type="term" value="F:gibberellin 20-oxidase activity"/>
    <property type="evidence" value="ECO:0007669"/>
    <property type="project" value="UniProtKB-ARBA"/>
</dbReference>
<keyword evidence="5 9" id="KW-0408">Iron</keyword>
<name>A0AAN9R5L7_CANGL</name>
<dbReference type="GO" id="GO:0046872">
    <property type="term" value="F:metal ion binding"/>
    <property type="evidence" value="ECO:0007669"/>
    <property type="project" value="UniProtKB-KW"/>
</dbReference>